<name>A0A7R9JHE6_TIMCA</name>
<accession>A0A7R9JHE6</accession>
<gene>
    <name evidence="1" type="ORF">TCMB3V08_LOCUS11743</name>
</gene>
<sequence>MEPAFLFSPCIPTLTSLDIPQFLLICALVDLCWSDPYIQPGSRLEEGSRNYPYDYNYPEQEPRFHLQKKKKKLACLFQVLQQHPSQDGQERTFGLLTEALTHDISQQQEHEDHQMDECKGTHLQLLSTLAGSLGGGTQSRIIRPQMVIRPINRALRPVRRQVMRAVRPFYRLFRK</sequence>
<protein>
    <submittedName>
        <fullName evidence="1">(California timema) hypothetical protein</fullName>
    </submittedName>
</protein>
<reference evidence="1" key="1">
    <citation type="submission" date="2020-11" db="EMBL/GenBank/DDBJ databases">
        <authorList>
            <person name="Tran Van P."/>
        </authorList>
    </citation>
    <scope>NUCLEOTIDE SEQUENCE</scope>
</reference>
<proteinExistence type="predicted"/>
<evidence type="ECO:0000313" key="1">
    <source>
        <dbReference type="EMBL" id="CAD7579208.1"/>
    </source>
</evidence>
<organism evidence="1">
    <name type="scientific">Timema californicum</name>
    <name type="common">California timema</name>
    <name type="synonym">Walking stick</name>
    <dbReference type="NCBI Taxonomy" id="61474"/>
    <lineage>
        <taxon>Eukaryota</taxon>
        <taxon>Metazoa</taxon>
        <taxon>Ecdysozoa</taxon>
        <taxon>Arthropoda</taxon>
        <taxon>Hexapoda</taxon>
        <taxon>Insecta</taxon>
        <taxon>Pterygota</taxon>
        <taxon>Neoptera</taxon>
        <taxon>Polyneoptera</taxon>
        <taxon>Phasmatodea</taxon>
        <taxon>Timematodea</taxon>
        <taxon>Timematoidea</taxon>
        <taxon>Timematidae</taxon>
        <taxon>Timema</taxon>
    </lineage>
</organism>
<dbReference type="AlphaFoldDB" id="A0A7R9JHE6"/>
<dbReference type="EMBL" id="OE190473">
    <property type="protein sequence ID" value="CAD7579208.1"/>
    <property type="molecule type" value="Genomic_DNA"/>
</dbReference>